<name>A0A6M8EK01_9BACT</name>
<evidence type="ECO:0000313" key="2">
    <source>
        <dbReference type="EMBL" id="QKE28818.1"/>
    </source>
</evidence>
<reference evidence="2 3" key="1">
    <citation type="submission" date="2019-08" db="EMBL/GenBank/DDBJ databases">
        <title>Complete genome sequence of Arcobacter acticola.</title>
        <authorList>
            <person name="Miller W."/>
        </authorList>
    </citation>
    <scope>NUCLEOTIDE SEQUENCE [LARGE SCALE GENOMIC DNA]</scope>
    <source>
        <strain evidence="2 3">KCTC 52212</strain>
    </source>
</reference>
<proteinExistence type="predicted"/>
<sequence>MKRIFLISAFLSSCLLANSEISTNYTYKDYENSKTKTQGKTLDYRFLHNFENSQITVNYEDSLTKREKEITKAKLTSLEVEKLSMKYLYNISDVLSFKTSFINIEDNLAPTDNGKIYGLGLSKSIDNSNEIKVDTYLSDYDDFNVNQYDLTFVKKFKFNDINFMGQTGVKYIDINGSEYGNYTLKDNYYTSYFLNLNANYNGFIIGLGFMNGDRLFAVQEDGLKVEHHALEQSKTYILSLGKKFKDIDIISRYIYSNSNELPENRSDVKSQFVSLDLNYKFNL</sequence>
<evidence type="ECO:0008006" key="4">
    <source>
        <dbReference type="Google" id="ProtNLM"/>
    </source>
</evidence>
<evidence type="ECO:0000256" key="1">
    <source>
        <dbReference type="SAM" id="SignalP"/>
    </source>
</evidence>
<dbReference type="EMBL" id="CP042652">
    <property type="protein sequence ID" value="QKE28818.1"/>
    <property type="molecule type" value="Genomic_DNA"/>
</dbReference>
<feature type="signal peptide" evidence="1">
    <location>
        <begin position="1"/>
        <end position="17"/>
    </location>
</feature>
<keyword evidence="1" id="KW-0732">Signal</keyword>
<dbReference type="KEGG" id="paco:AACT_1663"/>
<keyword evidence="3" id="KW-1185">Reference proteome</keyword>
<dbReference type="RefSeq" id="WP_172126375.1">
    <property type="nucleotide sequence ID" value="NZ_CP042652.1"/>
</dbReference>
<protein>
    <recommendedName>
        <fullName evidence="4">DUF481 domain-containing protein</fullName>
    </recommendedName>
</protein>
<evidence type="ECO:0000313" key="3">
    <source>
        <dbReference type="Proteomes" id="UP000503483"/>
    </source>
</evidence>
<organism evidence="2 3">
    <name type="scientific">Arcobacter acticola</name>
    <dbReference type="NCBI Taxonomy" id="1849015"/>
    <lineage>
        <taxon>Bacteria</taxon>
        <taxon>Pseudomonadati</taxon>
        <taxon>Campylobacterota</taxon>
        <taxon>Epsilonproteobacteria</taxon>
        <taxon>Campylobacterales</taxon>
        <taxon>Arcobacteraceae</taxon>
        <taxon>Arcobacter</taxon>
    </lineage>
</organism>
<dbReference type="SUPFAM" id="SSF56935">
    <property type="entry name" value="Porins"/>
    <property type="match status" value="1"/>
</dbReference>
<accession>A0A6M8EK01</accession>
<feature type="chain" id="PRO_5027013773" description="DUF481 domain-containing protein" evidence="1">
    <location>
        <begin position="18"/>
        <end position="283"/>
    </location>
</feature>
<gene>
    <name evidence="2" type="ORF">AACT_1663</name>
</gene>
<dbReference type="AlphaFoldDB" id="A0A6M8EK01"/>
<dbReference type="Proteomes" id="UP000503483">
    <property type="component" value="Chromosome"/>
</dbReference>